<comment type="subunit">
    <text evidence="13">Interacts with the Sec translocase complex via SecD. Specifically interacts with transmembrane segments of nascent integral membrane proteins during membrane integration.</text>
</comment>
<dbReference type="EMBL" id="JBHTKA010000001">
    <property type="protein sequence ID" value="MFD0998522.1"/>
    <property type="molecule type" value="Genomic_DNA"/>
</dbReference>
<gene>
    <name evidence="13 17" type="primary">yidC</name>
    <name evidence="17" type="ORF">ACFQ21_04360</name>
</gene>
<evidence type="ECO:0000256" key="7">
    <source>
        <dbReference type="ARBA" id="ARBA00022927"/>
    </source>
</evidence>
<dbReference type="PANTHER" id="PTHR12428">
    <property type="entry name" value="OXA1"/>
    <property type="match status" value="1"/>
</dbReference>
<proteinExistence type="inferred from homology"/>
<dbReference type="InterPro" id="IPR038221">
    <property type="entry name" value="YidC_periplasmic_sf"/>
</dbReference>
<evidence type="ECO:0000256" key="10">
    <source>
        <dbReference type="ARBA" id="ARBA00023186"/>
    </source>
</evidence>
<evidence type="ECO:0000256" key="5">
    <source>
        <dbReference type="ARBA" id="ARBA00022475"/>
    </source>
</evidence>
<dbReference type="Proteomes" id="UP001597112">
    <property type="component" value="Unassembled WGS sequence"/>
</dbReference>
<dbReference type="NCBIfam" id="NF002356">
    <property type="entry name" value="PRK01318.2-3"/>
    <property type="match status" value="1"/>
</dbReference>
<organism evidence="17 18">
    <name type="scientific">Ohtaekwangia kribbensis</name>
    <dbReference type="NCBI Taxonomy" id="688913"/>
    <lineage>
        <taxon>Bacteria</taxon>
        <taxon>Pseudomonadati</taxon>
        <taxon>Bacteroidota</taxon>
        <taxon>Cytophagia</taxon>
        <taxon>Cytophagales</taxon>
        <taxon>Fulvivirgaceae</taxon>
        <taxon>Ohtaekwangia</taxon>
    </lineage>
</organism>
<dbReference type="InterPro" id="IPR019998">
    <property type="entry name" value="Membr_insert_YidC"/>
</dbReference>
<evidence type="ECO:0000256" key="12">
    <source>
        <dbReference type="ARBA" id="ARBA00033342"/>
    </source>
</evidence>
<dbReference type="RefSeq" id="WP_377575358.1">
    <property type="nucleotide sequence ID" value="NZ_JBHTKA010000001.1"/>
</dbReference>
<feature type="domain" description="Membrane insertase YidC/Oxa/ALB C-terminal" evidence="15">
    <location>
        <begin position="365"/>
        <end position="559"/>
    </location>
</feature>
<feature type="transmembrane region" description="Helical" evidence="13">
    <location>
        <begin position="362"/>
        <end position="385"/>
    </location>
</feature>
<keyword evidence="4 13" id="KW-0813">Transport</keyword>
<dbReference type="InterPro" id="IPR028053">
    <property type="entry name" value="Membr_insert_YidC_N"/>
</dbReference>
<evidence type="ECO:0000256" key="13">
    <source>
        <dbReference type="HAMAP-Rule" id="MF_01810"/>
    </source>
</evidence>
<dbReference type="InterPro" id="IPR028055">
    <property type="entry name" value="YidC/Oxa/ALB_C"/>
</dbReference>
<dbReference type="Gene3D" id="2.70.98.90">
    <property type="match status" value="1"/>
</dbReference>
<feature type="transmembrane region" description="Helical" evidence="13">
    <location>
        <begin position="426"/>
        <end position="451"/>
    </location>
</feature>
<dbReference type="PANTHER" id="PTHR12428:SF65">
    <property type="entry name" value="CYTOCHROME C OXIDASE ASSEMBLY PROTEIN COX18, MITOCHONDRIAL"/>
    <property type="match status" value="1"/>
</dbReference>
<sequence>MDRNSAIGLTLIAVLLIGYFYWFSPQPQPVTPNVTATRPSVSEKKDSVQAAPSVPDDSVLQATYGDISVAMKGTEAPTVIETADIKVTFSNKGGSIKELELKKFQSYDQKYSKKVNDPLKLVSSEASELKLLSQYQGREIDLYSLFYQVDQKDVGDTTVVTFTVTLSSGSSIAHTYKIPKSGYEISYSIVSKGFDTQLTGENLNFQWNYTVKPLEKDLTDTRNNTTITYYTDEDGFGELPARATSTETEAFATPVKWVAVKQKFFLASFISKTNFAGGEVQSIVNTSDSSVVEKAAIKLSIPKKSLADGTANFKFYVGPNDYQVIGDVSERFKENVYLGWRPVYWINKFVIFPVFHFLTQHIANYGIIIIILVILLKLVLFPLSYRSYLSMAKMKVLKPELDEIKERVGEDMTKVQQEQMKLYQQVGVNPISGCVPVLLQMPILFAMFYLFPASIELRQQPFLWAEDLSTYDSLIQLPFIIPFGVGSHISLFTLIMTISTLIYTWQNNQLSSVQGPMKSMSYIMPVIFFFFLNSFSAGLTFYYFVSNLVTFAQQAIIRRFVDESKIRAIMEENKKKNAAGGGKKSKFMAKLEEAMKASEEARKRSEDDKKKRK</sequence>
<dbReference type="Pfam" id="PF14849">
    <property type="entry name" value="YidC_periplas"/>
    <property type="match status" value="1"/>
</dbReference>
<dbReference type="HAMAP" id="MF_01810">
    <property type="entry name" value="YidC_type1"/>
    <property type="match status" value="1"/>
</dbReference>
<dbReference type="Pfam" id="PF02096">
    <property type="entry name" value="60KD_IMP"/>
    <property type="match status" value="1"/>
</dbReference>
<evidence type="ECO:0000256" key="6">
    <source>
        <dbReference type="ARBA" id="ARBA00022692"/>
    </source>
</evidence>
<keyword evidence="7 13" id="KW-0653">Protein transport</keyword>
<keyword evidence="8 13" id="KW-1133">Transmembrane helix</keyword>
<keyword evidence="10 13" id="KW-0143">Chaperone</keyword>
<name>A0ABW3JWZ6_9BACT</name>
<feature type="transmembrane region" description="Helical" evidence="13">
    <location>
        <begin position="479"/>
        <end position="505"/>
    </location>
</feature>
<evidence type="ECO:0000256" key="2">
    <source>
        <dbReference type="ARBA" id="ARBA00010527"/>
    </source>
</evidence>
<keyword evidence="6 13" id="KW-0812">Transmembrane</keyword>
<protein>
    <recommendedName>
        <fullName evidence="3 13">Membrane protein insertase YidC</fullName>
    </recommendedName>
    <alternativeName>
        <fullName evidence="12 13">Foldase YidC</fullName>
    </alternativeName>
    <alternativeName>
        <fullName evidence="11 13">Membrane integrase YidC</fullName>
    </alternativeName>
    <alternativeName>
        <fullName evidence="13">Membrane protein YidC</fullName>
    </alternativeName>
</protein>
<comment type="caution">
    <text evidence="17">The sequence shown here is derived from an EMBL/GenBank/DDBJ whole genome shotgun (WGS) entry which is preliminary data.</text>
</comment>
<evidence type="ECO:0000256" key="3">
    <source>
        <dbReference type="ARBA" id="ARBA00015325"/>
    </source>
</evidence>
<dbReference type="CDD" id="cd19961">
    <property type="entry name" value="EcYidC-like_peri"/>
    <property type="match status" value="1"/>
</dbReference>
<evidence type="ECO:0000256" key="8">
    <source>
        <dbReference type="ARBA" id="ARBA00022989"/>
    </source>
</evidence>
<evidence type="ECO:0000259" key="15">
    <source>
        <dbReference type="Pfam" id="PF02096"/>
    </source>
</evidence>
<feature type="domain" description="Membrane insertase YidC N-terminal" evidence="16">
    <location>
        <begin position="79"/>
        <end position="350"/>
    </location>
</feature>
<dbReference type="NCBIfam" id="TIGR03592">
    <property type="entry name" value="yidC_oxa1_cterm"/>
    <property type="match status" value="1"/>
</dbReference>
<evidence type="ECO:0000256" key="11">
    <source>
        <dbReference type="ARBA" id="ARBA00033245"/>
    </source>
</evidence>
<dbReference type="CDD" id="cd20070">
    <property type="entry name" value="5TM_YidC_Alb3"/>
    <property type="match status" value="1"/>
</dbReference>
<feature type="transmembrane region" description="Helical" evidence="13">
    <location>
        <begin position="526"/>
        <end position="545"/>
    </location>
</feature>
<comment type="similarity">
    <text evidence="2 13">Belongs to the OXA1/ALB3/YidC family. Type 1 subfamily.</text>
</comment>
<evidence type="ECO:0000259" key="16">
    <source>
        <dbReference type="Pfam" id="PF14849"/>
    </source>
</evidence>
<evidence type="ECO:0000256" key="1">
    <source>
        <dbReference type="ARBA" id="ARBA00004429"/>
    </source>
</evidence>
<dbReference type="NCBIfam" id="TIGR03593">
    <property type="entry name" value="yidC_nterm"/>
    <property type="match status" value="1"/>
</dbReference>
<keyword evidence="18" id="KW-1185">Reference proteome</keyword>
<reference evidence="18" key="1">
    <citation type="journal article" date="2019" name="Int. J. Syst. Evol. Microbiol.">
        <title>The Global Catalogue of Microorganisms (GCM) 10K type strain sequencing project: providing services to taxonomists for standard genome sequencing and annotation.</title>
        <authorList>
            <consortium name="The Broad Institute Genomics Platform"/>
            <consortium name="The Broad Institute Genome Sequencing Center for Infectious Disease"/>
            <person name="Wu L."/>
            <person name="Ma J."/>
        </authorList>
    </citation>
    <scope>NUCLEOTIDE SEQUENCE [LARGE SCALE GENOMIC DNA]</scope>
    <source>
        <strain evidence="18">CCUG 58938</strain>
    </source>
</reference>
<evidence type="ECO:0000313" key="18">
    <source>
        <dbReference type="Proteomes" id="UP001597112"/>
    </source>
</evidence>
<evidence type="ECO:0000256" key="9">
    <source>
        <dbReference type="ARBA" id="ARBA00023136"/>
    </source>
</evidence>
<dbReference type="InterPro" id="IPR047196">
    <property type="entry name" value="YidC_ALB_C"/>
</dbReference>
<evidence type="ECO:0000313" key="17">
    <source>
        <dbReference type="EMBL" id="MFD0998522.1"/>
    </source>
</evidence>
<evidence type="ECO:0000256" key="4">
    <source>
        <dbReference type="ARBA" id="ARBA00022448"/>
    </source>
</evidence>
<evidence type="ECO:0000256" key="14">
    <source>
        <dbReference type="SAM" id="MobiDB-lite"/>
    </source>
</evidence>
<dbReference type="InterPro" id="IPR001708">
    <property type="entry name" value="YidC/ALB3/OXA1/COX18"/>
</dbReference>
<comment type="function">
    <text evidence="13">Required for the insertion and/or proper folding and/or complex formation of integral membrane proteins into the membrane. Involved in integration of membrane proteins that insert both dependently and independently of the Sec translocase complex, as well as at least some lipoproteins. Aids folding of multispanning membrane proteins.</text>
</comment>
<keyword evidence="5 13" id="KW-1003">Cell membrane</keyword>
<feature type="transmembrane region" description="Helical" evidence="13">
    <location>
        <begin position="7"/>
        <end position="24"/>
    </location>
</feature>
<comment type="subcellular location">
    <subcellularLocation>
        <location evidence="1">Cell inner membrane</location>
        <topology evidence="1">Multi-pass membrane protein</topology>
    </subcellularLocation>
    <subcellularLocation>
        <location evidence="13">Cell membrane</location>
        <topology evidence="13">Multi-pass membrane protein</topology>
    </subcellularLocation>
</comment>
<dbReference type="PRINTS" id="PR00701">
    <property type="entry name" value="60KDINNERMP"/>
</dbReference>
<feature type="region of interest" description="Disordered" evidence="14">
    <location>
        <begin position="593"/>
        <end position="613"/>
    </location>
</feature>
<keyword evidence="9 13" id="KW-0472">Membrane</keyword>
<accession>A0ABW3JWZ6</accession>